<protein>
    <submittedName>
        <fullName evidence="1">Acyl-CoA thioester hydrolase</fullName>
    </submittedName>
</protein>
<evidence type="ECO:0000313" key="2">
    <source>
        <dbReference type="Proteomes" id="UP000186292"/>
    </source>
</evidence>
<keyword evidence="2" id="KW-1185">Reference proteome</keyword>
<dbReference type="AlphaFoldDB" id="A0A1N7JPA6"/>
<dbReference type="CDD" id="cd00586">
    <property type="entry name" value="4HBT"/>
    <property type="match status" value="1"/>
</dbReference>
<gene>
    <name evidence="1" type="ORF">SAMN05444817_1107</name>
</gene>
<dbReference type="InterPro" id="IPR050563">
    <property type="entry name" value="4-hydroxybenzoyl-CoA_TE"/>
</dbReference>
<proteinExistence type="predicted"/>
<dbReference type="Pfam" id="PF13279">
    <property type="entry name" value="4HBT_2"/>
    <property type="match status" value="1"/>
</dbReference>
<dbReference type="STRING" id="1161099.SAMN05444817_1107"/>
<accession>A0A1N7JPA6</accession>
<evidence type="ECO:0000313" key="1">
    <source>
        <dbReference type="EMBL" id="SIS51182.1"/>
    </source>
</evidence>
<sequence length="140" mass="15771">MADNAPNNIQHITLRWNDFDRYDHLNNCKFLDISQEARIAFLRENFADRDQEFGVFVRHVDIDYLRPVMADTTAVEVETTVTEIGNTSFKTRQDLKDRQGRVCGVVNTVLVAVDLTTAAPREITQAERGILNAGSGESAN</sequence>
<dbReference type="Gene3D" id="3.10.129.10">
    <property type="entry name" value="Hotdog Thioesterase"/>
    <property type="match status" value="1"/>
</dbReference>
<dbReference type="EMBL" id="FTOF01000010">
    <property type="protein sequence ID" value="SIS51182.1"/>
    <property type="molecule type" value="Genomic_DNA"/>
</dbReference>
<dbReference type="GO" id="GO:0047617">
    <property type="term" value="F:fatty acyl-CoA hydrolase activity"/>
    <property type="evidence" value="ECO:0007669"/>
    <property type="project" value="TreeGrafter"/>
</dbReference>
<dbReference type="PANTHER" id="PTHR31793:SF24">
    <property type="entry name" value="LONG-CHAIN ACYL-COA THIOESTERASE FADM"/>
    <property type="match status" value="1"/>
</dbReference>
<name>A0A1N7JPA6_9CORY</name>
<organism evidence="1 2">
    <name type="scientific">Corynebacterium appendicis CIP 107643</name>
    <dbReference type="NCBI Taxonomy" id="1161099"/>
    <lineage>
        <taxon>Bacteria</taxon>
        <taxon>Bacillati</taxon>
        <taxon>Actinomycetota</taxon>
        <taxon>Actinomycetes</taxon>
        <taxon>Mycobacteriales</taxon>
        <taxon>Corynebacteriaceae</taxon>
        <taxon>Corynebacterium</taxon>
    </lineage>
</organism>
<keyword evidence="1" id="KW-0378">Hydrolase</keyword>
<dbReference type="Proteomes" id="UP000186292">
    <property type="component" value="Unassembled WGS sequence"/>
</dbReference>
<reference evidence="2" key="1">
    <citation type="submission" date="2017-01" db="EMBL/GenBank/DDBJ databases">
        <authorList>
            <person name="Varghese N."/>
            <person name="Submissions S."/>
        </authorList>
    </citation>
    <scope>NUCLEOTIDE SEQUENCE [LARGE SCALE GENOMIC DNA]</scope>
    <source>
        <strain evidence="2">DSM 44531</strain>
    </source>
</reference>
<dbReference type="PANTHER" id="PTHR31793">
    <property type="entry name" value="4-HYDROXYBENZOYL-COA THIOESTERASE FAMILY MEMBER"/>
    <property type="match status" value="1"/>
</dbReference>
<dbReference type="InterPro" id="IPR029069">
    <property type="entry name" value="HotDog_dom_sf"/>
</dbReference>
<dbReference type="RefSeq" id="WP_076599619.1">
    <property type="nucleotide sequence ID" value="NZ_CP046976.1"/>
</dbReference>
<dbReference type="OrthoDB" id="9799036at2"/>
<dbReference type="SUPFAM" id="SSF54637">
    <property type="entry name" value="Thioesterase/thiol ester dehydrase-isomerase"/>
    <property type="match status" value="1"/>
</dbReference>